<evidence type="ECO:0008006" key="3">
    <source>
        <dbReference type="Google" id="ProtNLM"/>
    </source>
</evidence>
<dbReference type="Proteomes" id="UP001081283">
    <property type="component" value="Unassembled WGS sequence"/>
</dbReference>
<keyword evidence="2" id="KW-1185">Reference proteome</keyword>
<name>A0ABT3YKZ4_9HYPH</name>
<reference evidence="1" key="1">
    <citation type="submission" date="2022-10" db="EMBL/GenBank/DDBJ databases">
        <title>Hoeflea sp. J2-29, isolated from marine algae.</title>
        <authorList>
            <person name="Kristyanto S."/>
            <person name="Kim J.M."/>
            <person name="Jeon C.O."/>
        </authorList>
    </citation>
    <scope>NUCLEOTIDE SEQUENCE</scope>
    <source>
        <strain evidence="1">J2-29</strain>
    </source>
</reference>
<evidence type="ECO:0000313" key="2">
    <source>
        <dbReference type="Proteomes" id="UP001081283"/>
    </source>
</evidence>
<comment type="caution">
    <text evidence="1">The sequence shown here is derived from an EMBL/GenBank/DDBJ whole genome shotgun (WGS) entry which is preliminary data.</text>
</comment>
<evidence type="ECO:0000313" key="1">
    <source>
        <dbReference type="EMBL" id="MCY0096578.1"/>
    </source>
</evidence>
<organism evidence="1 2">
    <name type="scientific">Hoeflea ulvae</name>
    <dbReference type="NCBI Taxonomy" id="2983764"/>
    <lineage>
        <taxon>Bacteria</taxon>
        <taxon>Pseudomonadati</taxon>
        <taxon>Pseudomonadota</taxon>
        <taxon>Alphaproteobacteria</taxon>
        <taxon>Hyphomicrobiales</taxon>
        <taxon>Rhizobiaceae</taxon>
        <taxon>Hoeflea</taxon>
    </lineage>
</organism>
<protein>
    <recommendedName>
        <fullName evidence="3">Phage baseplate protein</fullName>
    </recommendedName>
</protein>
<dbReference type="EMBL" id="JAOVZQ010000001">
    <property type="protein sequence ID" value="MCY0096578.1"/>
    <property type="molecule type" value="Genomic_DNA"/>
</dbReference>
<accession>A0ABT3YKZ4</accession>
<sequence>MVGAYPEPAHSHVRIDLQARLDCIAAMIADENAAARTSRLISVLFEDIAESQADRLSSNQRQVRLLQKALELGRWPAHFVTTCRHCKVLSDVTVSRQDFQDSIQSQCPASCQLTLNGQTLTFRAPTGIEEKTVLEDAGLGSAALLGILHVPRDASPAANGCEDGEALPAVSDEDADALLVKILEECSPPVGVLNLDCPSCQNQIRFWFDSIDWISRHVWSAIDEVTVLARAFGWTEEAICALPQSRRELYLKEARGMVQ</sequence>
<dbReference type="RefSeq" id="WP_267614390.1">
    <property type="nucleotide sequence ID" value="NZ_JAOVZQ010000001.1"/>
</dbReference>
<proteinExistence type="predicted"/>
<gene>
    <name evidence="1" type="ORF">OEG82_21555</name>
</gene>